<name>H3H6K6_PHYRM</name>
<sequence length="216" mass="23401">MNLLASPIMALSASATATATTIGKKRALHDSEATAAIAASGLVAAGHDDDGEEILVEAEPLPHEVAASPELRCRYPSKHCLRARTVKKTGALHSMCAFHRAKANRNQRRLEKRKRLRLNSGDNLAETEATTLMLPTFSPPSFKSLMLLPESMPATMQPRFQSPREVTADLEPFRTPAALFPEDLEALCELVDVSVRRACVDPIDDAELCAAAAVFL</sequence>
<organism evidence="1 2">
    <name type="scientific">Phytophthora ramorum</name>
    <name type="common">Sudden oak death agent</name>
    <dbReference type="NCBI Taxonomy" id="164328"/>
    <lineage>
        <taxon>Eukaryota</taxon>
        <taxon>Sar</taxon>
        <taxon>Stramenopiles</taxon>
        <taxon>Oomycota</taxon>
        <taxon>Peronosporomycetes</taxon>
        <taxon>Peronosporales</taxon>
        <taxon>Peronosporaceae</taxon>
        <taxon>Phytophthora</taxon>
    </lineage>
</organism>
<keyword evidence="2" id="KW-1185">Reference proteome</keyword>
<protein>
    <submittedName>
        <fullName evidence="1">Uncharacterized protein</fullName>
    </submittedName>
</protein>
<accession>H3H6K6</accession>
<dbReference type="AlphaFoldDB" id="H3H6K6"/>
<dbReference type="VEuPathDB" id="FungiDB:KRP23_795"/>
<dbReference type="HOGENOM" id="CLU_111877_0_0_1"/>
<evidence type="ECO:0000313" key="1">
    <source>
        <dbReference type="EnsemblProtists" id="Phyra86317"/>
    </source>
</evidence>
<dbReference type="EMBL" id="DS566607">
    <property type="status" value="NOT_ANNOTATED_CDS"/>
    <property type="molecule type" value="Genomic_DNA"/>
</dbReference>
<dbReference type="Proteomes" id="UP000005238">
    <property type="component" value="Unassembled WGS sequence"/>
</dbReference>
<dbReference type="InParanoid" id="H3H6K6"/>
<evidence type="ECO:0000313" key="2">
    <source>
        <dbReference type="Proteomes" id="UP000005238"/>
    </source>
</evidence>
<dbReference type="eggNOG" id="ENOG502SRHK">
    <property type="taxonomic scope" value="Eukaryota"/>
</dbReference>
<reference evidence="1" key="2">
    <citation type="submission" date="2015-06" db="UniProtKB">
        <authorList>
            <consortium name="EnsemblProtists"/>
        </authorList>
    </citation>
    <scope>IDENTIFICATION</scope>
    <source>
        <strain evidence="1">Pr102</strain>
    </source>
</reference>
<proteinExistence type="predicted"/>
<dbReference type="OMA" id="KQEPSMT"/>
<reference evidence="2" key="1">
    <citation type="journal article" date="2006" name="Science">
        <title>Phytophthora genome sequences uncover evolutionary origins and mechanisms of pathogenesis.</title>
        <authorList>
            <person name="Tyler B.M."/>
            <person name="Tripathy S."/>
            <person name="Zhang X."/>
            <person name="Dehal P."/>
            <person name="Jiang R.H."/>
            <person name="Aerts A."/>
            <person name="Arredondo F.D."/>
            <person name="Baxter L."/>
            <person name="Bensasson D."/>
            <person name="Beynon J.L."/>
            <person name="Chapman J."/>
            <person name="Damasceno C.M."/>
            <person name="Dorrance A.E."/>
            <person name="Dou D."/>
            <person name="Dickerman A.W."/>
            <person name="Dubchak I.L."/>
            <person name="Garbelotto M."/>
            <person name="Gijzen M."/>
            <person name="Gordon S.G."/>
            <person name="Govers F."/>
            <person name="Grunwald N.J."/>
            <person name="Huang W."/>
            <person name="Ivors K.L."/>
            <person name="Jones R.W."/>
            <person name="Kamoun S."/>
            <person name="Krampis K."/>
            <person name="Lamour K.H."/>
            <person name="Lee M.K."/>
            <person name="McDonald W.H."/>
            <person name="Medina M."/>
            <person name="Meijer H.J."/>
            <person name="Nordberg E.K."/>
            <person name="Maclean D.J."/>
            <person name="Ospina-Giraldo M.D."/>
            <person name="Morris P.F."/>
            <person name="Phuntumart V."/>
            <person name="Putnam N.H."/>
            <person name="Rash S."/>
            <person name="Rose J.K."/>
            <person name="Sakihama Y."/>
            <person name="Salamov A.A."/>
            <person name="Savidor A."/>
            <person name="Scheuring C.F."/>
            <person name="Smith B.M."/>
            <person name="Sobral B.W."/>
            <person name="Terry A."/>
            <person name="Torto-Alalibo T.A."/>
            <person name="Win J."/>
            <person name="Xu Z."/>
            <person name="Zhang H."/>
            <person name="Grigoriev I.V."/>
            <person name="Rokhsar D.S."/>
            <person name="Boore J.L."/>
        </authorList>
    </citation>
    <scope>NUCLEOTIDE SEQUENCE [LARGE SCALE GENOMIC DNA]</scope>
    <source>
        <strain evidence="2">Pr102</strain>
    </source>
</reference>
<dbReference type="EnsemblProtists" id="Phyra86317">
    <property type="protein sequence ID" value="Phyra86317"/>
    <property type="gene ID" value="Phyra86317"/>
</dbReference>
<dbReference type="VEuPathDB" id="FungiDB:KRP22_6286"/>